<dbReference type="Pfam" id="PF00226">
    <property type="entry name" value="DnaJ"/>
    <property type="match status" value="1"/>
</dbReference>
<feature type="domain" description="J" evidence="2">
    <location>
        <begin position="177"/>
        <end position="239"/>
    </location>
</feature>
<evidence type="ECO:0000313" key="3">
    <source>
        <dbReference type="EMBL" id="GAP42571.1"/>
    </source>
</evidence>
<dbReference type="SMART" id="SM00271">
    <property type="entry name" value="DnaJ"/>
    <property type="match status" value="1"/>
</dbReference>
<proteinExistence type="predicted"/>
<dbReference type="InterPro" id="IPR001623">
    <property type="entry name" value="DnaJ_domain"/>
</dbReference>
<evidence type="ECO:0000256" key="1">
    <source>
        <dbReference type="SAM" id="Phobius"/>
    </source>
</evidence>
<name>A0A0S7BVI4_9BACT</name>
<keyword evidence="1" id="KW-0472">Membrane</keyword>
<feature type="transmembrane region" description="Helical" evidence="1">
    <location>
        <begin position="12"/>
        <end position="32"/>
    </location>
</feature>
<evidence type="ECO:0000313" key="4">
    <source>
        <dbReference type="Proteomes" id="UP000053091"/>
    </source>
</evidence>
<gene>
    <name evidence="3" type="ORF">TBC1_11702</name>
</gene>
<dbReference type="AlphaFoldDB" id="A0A0S7BVI4"/>
<keyword evidence="1" id="KW-0812">Transmembrane</keyword>
<dbReference type="PATRIC" id="fig|1678841.3.peg.791"/>
<protein>
    <submittedName>
        <fullName evidence="3">Protein containing DnaJ domain</fullName>
    </submittedName>
</protein>
<dbReference type="EMBL" id="DF968182">
    <property type="protein sequence ID" value="GAP42571.1"/>
    <property type="molecule type" value="Genomic_DNA"/>
</dbReference>
<dbReference type="Proteomes" id="UP000053091">
    <property type="component" value="Unassembled WGS sequence"/>
</dbReference>
<dbReference type="RefSeq" id="WP_062038558.1">
    <property type="nucleotide sequence ID" value="NZ_DF968182.1"/>
</dbReference>
<dbReference type="InterPro" id="IPR050817">
    <property type="entry name" value="DjlA_DnaK_co-chaperone"/>
</dbReference>
<reference evidence="3" key="1">
    <citation type="journal article" date="2015" name="Genome Announc.">
        <title>Draft Genome Sequence of Bacteroidales Strain TBC1, a Novel Isolate from a Methanogenic Wastewater Treatment System.</title>
        <authorList>
            <person name="Tourlousse D.M."/>
            <person name="Matsuura N."/>
            <person name="Sun L."/>
            <person name="Toyonaga M."/>
            <person name="Kuroda K."/>
            <person name="Ohashi A."/>
            <person name="Cruz R."/>
            <person name="Yamaguchi T."/>
            <person name="Sekiguchi Y."/>
        </authorList>
    </citation>
    <scope>NUCLEOTIDE SEQUENCE [LARGE SCALE GENOMIC DNA]</scope>
    <source>
        <strain evidence="3">TBC1</strain>
    </source>
</reference>
<sequence>MASFGKWIGGGLGWALGGPIGGILGFVFGSIFDSMQSGQYEHKGFTPTQEGDFKVSLLVMIAAIMKADGRIMKSELEYVKRFLLGQFGEQEAERLLLLLREILRQDLDVDEICEQIQENMEYPSRLQLVHFLFGVAAADGEPHAAEADLLKRICLHMGIRQKDFDSIKAMFIRDTGSAYRILEISPDASDDEVKKAYRKMALKYHPDKVAHLGEDVQKAAKEKFQQLNQAYNEIKQQRGFN</sequence>
<keyword evidence="4" id="KW-1185">Reference proteome</keyword>
<dbReference type="InterPro" id="IPR007791">
    <property type="entry name" value="DjlA_N"/>
</dbReference>
<evidence type="ECO:0000259" key="2">
    <source>
        <dbReference type="PROSITE" id="PS50076"/>
    </source>
</evidence>
<dbReference type="Gene3D" id="1.10.3680.10">
    <property type="entry name" value="TerB-like"/>
    <property type="match status" value="1"/>
</dbReference>
<keyword evidence="1" id="KW-1133">Transmembrane helix</keyword>
<dbReference type="PROSITE" id="PS50076">
    <property type="entry name" value="DNAJ_2"/>
    <property type="match status" value="1"/>
</dbReference>
<dbReference type="PANTHER" id="PTHR24074">
    <property type="entry name" value="CO-CHAPERONE PROTEIN DJLA"/>
    <property type="match status" value="1"/>
</dbReference>
<dbReference type="SUPFAM" id="SSF158682">
    <property type="entry name" value="TerB-like"/>
    <property type="match status" value="1"/>
</dbReference>
<dbReference type="CDD" id="cd06257">
    <property type="entry name" value="DnaJ"/>
    <property type="match status" value="1"/>
</dbReference>
<dbReference type="InterPro" id="IPR036869">
    <property type="entry name" value="J_dom_sf"/>
</dbReference>
<dbReference type="Gene3D" id="1.10.287.110">
    <property type="entry name" value="DnaJ domain"/>
    <property type="match status" value="1"/>
</dbReference>
<dbReference type="OrthoDB" id="9779622at2"/>
<dbReference type="InterPro" id="IPR029024">
    <property type="entry name" value="TerB-like"/>
</dbReference>
<organism evidence="3">
    <name type="scientific">Lentimicrobium saccharophilum</name>
    <dbReference type="NCBI Taxonomy" id="1678841"/>
    <lineage>
        <taxon>Bacteria</taxon>
        <taxon>Pseudomonadati</taxon>
        <taxon>Bacteroidota</taxon>
        <taxon>Bacteroidia</taxon>
        <taxon>Bacteroidales</taxon>
        <taxon>Lentimicrobiaceae</taxon>
        <taxon>Lentimicrobium</taxon>
    </lineage>
</organism>
<dbReference type="PRINTS" id="PR00625">
    <property type="entry name" value="JDOMAIN"/>
</dbReference>
<dbReference type="STRING" id="1678841.TBC1_11702"/>
<dbReference type="Pfam" id="PF05099">
    <property type="entry name" value="TerB"/>
    <property type="match status" value="1"/>
</dbReference>
<accession>A0A0S7BVI4</accession>
<dbReference type="SUPFAM" id="SSF46565">
    <property type="entry name" value="Chaperone J-domain"/>
    <property type="match status" value="1"/>
</dbReference>